<dbReference type="RefSeq" id="WP_123203042.1">
    <property type="nucleotide sequence ID" value="NZ_RJMB01000026.1"/>
</dbReference>
<dbReference type="GO" id="GO:0008299">
    <property type="term" value="P:isoprenoid biosynthetic process"/>
    <property type="evidence" value="ECO:0007669"/>
    <property type="project" value="InterPro"/>
</dbReference>
<protein>
    <submittedName>
        <fullName evidence="5">Polyprenyl synthetase family protein</fullName>
    </submittedName>
</protein>
<dbReference type="PROSITE" id="PS00444">
    <property type="entry name" value="POLYPRENYL_SYNTHASE_2"/>
    <property type="match status" value="1"/>
</dbReference>
<dbReference type="PROSITE" id="PS00723">
    <property type="entry name" value="POLYPRENYL_SYNTHASE_1"/>
    <property type="match status" value="1"/>
</dbReference>
<dbReference type="InterPro" id="IPR008949">
    <property type="entry name" value="Isoprenoid_synthase_dom_sf"/>
</dbReference>
<dbReference type="Proteomes" id="UP000269198">
    <property type="component" value="Unassembled WGS sequence"/>
</dbReference>
<comment type="caution">
    <text evidence="5">The sequence shown here is derived from an EMBL/GenBank/DDBJ whole genome shotgun (WGS) entry which is preliminary data.</text>
</comment>
<sequence>MRTTGPTSRPASPPGPSWKPSGVDELVRPALRAALERLGDPVRTIAEYHFGWRSADGKPTEAGAGKMIRPALVLLSARAAGGSEADAVPEAVAMELLHNFSVLHDDIMDRDRVRRHRPTAWTVFGIPQAVLAGDALLALSLEVVADRPAHELAVVNRTLLELVNGQIADISFEHRHDVGLAECEAMAQAKTGTLISCCCALGAFAASANEDRAESFAEFGRQLGHAFQLVDDVLGIWGDPGTTGKSTHSDLAVRKKTLPVVAALTSDTPAAYELAAQYRGEETLAASDLTRMAELVVQAGGRAWAEQQATAALRNASLALQRARPAEGPARCLTDLADFITHRDR</sequence>
<dbReference type="SFLD" id="SFLDS00005">
    <property type="entry name" value="Isoprenoid_Synthase_Type_I"/>
    <property type="match status" value="1"/>
</dbReference>
<feature type="compositionally biased region" description="Polar residues" evidence="4">
    <location>
        <begin position="1"/>
        <end position="10"/>
    </location>
</feature>
<dbReference type="InterPro" id="IPR000092">
    <property type="entry name" value="Polyprenyl_synt"/>
</dbReference>
<dbReference type="CDD" id="cd00685">
    <property type="entry name" value="Trans_IPPS_HT"/>
    <property type="match status" value="1"/>
</dbReference>
<dbReference type="EMBL" id="RJMB01000026">
    <property type="protein sequence ID" value="RNL82130.1"/>
    <property type="molecule type" value="Genomic_DNA"/>
</dbReference>
<dbReference type="SUPFAM" id="SSF48576">
    <property type="entry name" value="Terpenoid synthases"/>
    <property type="match status" value="1"/>
</dbReference>
<dbReference type="SFLD" id="SFLDG01017">
    <property type="entry name" value="Polyprenyl_Transferase_Like"/>
    <property type="match status" value="1"/>
</dbReference>
<evidence type="ECO:0000313" key="6">
    <source>
        <dbReference type="Proteomes" id="UP000269198"/>
    </source>
</evidence>
<gene>
    <name evidence="5" type="ORF">EFW17_20445</name>
</gene>
<dbReference type="Pfam" id="PF00348">
    <property type="entry name" value="polyprenyl_synt"/>
    <property type="match status" value="1"/>
</dbReference>
<keyword evidence="2" id="KW-0460">Magnesium</keyword>
<dbReference type="InterPro" id="IPR033749">
    <property type="entry name" value="Polyprenyl_synt_CS"/>
</dbReference>
<dbReference type="OrthoDB" id="4497239at2"/>
<dbReference type="PANTHER" id="PTHR12001:SF86">
    <property type="entry name" value="GERANYLGERANYL DIPHOSPHATE SYNTHASE"/>
    <property type="match status" value="1"/>
</dbReference>
<keyword evidence="6" id="KW-1185">Reference proteome</keyword>
<dbReference type="AlphaFoldDB" id="A0A3N0E2V2"/>
<dbReference type="GO" id="GO:0046872">
    <property type="term" value="F:metal ion binding"/>
    <property type="evidence" value="ECO:0007669"/>
    <property type="project" value="UniProtKB-KW"/>
</dbReference>
<evidence type="ECO:0000256" key="1">
    <source>
        <dbReference type="ARBA" id="ARBA00022723"/>
    </source>
</evidence>
<proteinExistence type="inferred from homology"/>
<reference evidence="5 6" key="1">
    <citation type="submission" date="2018-11" db="EMBL/GenBank/DDBJ databases">
        <title>The genome draft of YIM 96095.</title>
        <authorList>
            <person name="Tang S.-K."/>
            <person name="Chunyu W.-X."/>
            <person name="Feng Y.-Z."/>
        </authorList>
    </citation>
    <scope>NUCLEOTIDE SEQUENCE [LARGE SCALE GENOMIC DNA]</scope>
    <source>
        <strain evidence="5 6">YIM 96095</strain>
    </source>
</reference>
<comment type="similarity">
    <text evidence="3">Belongs to the FPP/GGPP synthase family.</text>
</comment>
<evidence type="ECO:0000313" key="5">
    <source>
        <dbReference type="EMBL" id="RNL82130.1"/>
    </source>
</evidence>
<evidence type="ECO:0000256" key="2">
    <source>
        <dbReference type="ARBA" id="ARBA00022842"/>
    </source>
</evidence>
<keyword evidence="1" id="KW-0479">Metal-binding</keyword>
<feature type="region of interest" description="Disordered" evidence="4">
    <location>
        <begin position="1"/>
        <end position="23"/>
    </location>
</feature>
<keyword evidence="3" id="KW-0808">Transferase</keyword>
<dbReference type="PANTHER" id="PTHR12001">
    <property type="entry name" value="GERANYLGERANYL PYROPHOSPHATE SYNTHASE"/>
    <property type="match status" value="1"/>
</dbReference>
<evidence type="ECO:0000256" key="4">
    <source>
        <dbReference type="SAM" id="MobiDB-lite"/>
    </source>
</evidence>
<dbReference type="Gene3D" id="1.10.600.10">
    <property type="entry name" value="Farnesyl Diphosphate Synthase"/>
    <property type="match status" value="1"/>
</dbReference>
<dbReference type="GO" id="GO:0004659">
    <property type="term" value="F:prenyltransferase activity"/>
    <property type="evidence" value="ECO:0007669"/>
    <property type="project" value="InterPro"/>
</dbReference>
<evidence type="ECO:0000256" key="3">
    <source>
        <dbReference type="RuleBase" id="RU004466"/>
    </source>
</evidence>
<accession>A0A3N0E2V2</accession>
<organism evidence="5 6">
    <name type="scientific">Halostreptopolyspora alba</name>
    <dbReference type="NCBI Taxonomy" id="2487137"/>
    <lineage>
        <taxon>Bacteria</taxon>
        <taxon>Bacillati</taxon>
        <taxon>Actinomycetota</taxon>
        <taxon>Actinomycetes</taxon>
        <taxon>Streptosporangiales</taxon>
        <taxon>Nocardiopsidaceae</taxon>
        <taxon>Halostreptopolyspora</taxon>
    </lineage>
</organism>
<name>A0A3N0E2V2_9ACTN</name>